<protein>
    <submittedName>
        <fullName evidence="2">Uncharacterized protein</fullName>
    </submittedName>
</protein>
<name>A0AAV4EKQ5_9GAST</name>
<reference evidence="2 3" key="1">
    <citation type="journal article" date="2021" name="Elife">
        <title>Chloroplast acquisition without the gene transfer in kleptoplastic sea slugs, Plakobranchus ocellatus.</title>
        <authorList>
            <person name="Maeda T."/>
            <person name="Takahashi S."/>
            <person name="Yoshida T."/>
            <person name="Shimamura S."/>
            <person name="Takaki Y."/>
            <person name="Nagai Y."/>
            <person name="Toyoda A."/>
            <person name="Suzuki Y."/>
            <person name="Arimoto A."/>
            <person name="Ishii H."/>
            <person name="Satoh N."/>
            <person name="Nishiyama T."/>
            <person name="Hasebe M."/>
            <person name="Maruyama T."/>
            <person name="Minagawa J."/>
            <person name="Obokata J."/>
            <person name="Shigenobu S."/>
        </authorList>
    </citation>
    <scope>NUCLEOTIDE SEQUENCE [LARGE SCALE GENOMIC DNA]</scope>
</reference>
<dbReference type="Proteomes" id="UP000762676">
    <property type="component" value="Unassembled WGS sequence"/>
</dbReference>
<proteinExistence type="predicted"/>
<sequence length="84" mass="9354">MGTGRECPDKTNEMDTSHEWDEVPTITYVGKKSIHLMVTSLLIGTSYHREAPEGRSRQVSLPDRVAGMTVGNRNPSSTLRRHSS</sequence>
<dbReference type="AlphaFoldDB" id="A0AAV4EKQ5"/>
<keyword evidence="3" id="KW-1185">Reference proteome</keyword>
<dbReference type="EMBL" id="BMAT01003693">
    <property type="protein sequence ID" value="GFR60846.1"/>
    <property type="molecule type" value="Genomic_DNA"/>
</dbReference>
<feature type="region of interest" description="Disordered" evidence="1">
    <location>
        <begin position="50"/>
        <end position="84"/>
    </location>
</feature>
<gene>
    <name evidence="2" type="ORF">ElyMa_001833400</name>
</gene>
<comment type="caution">
    <text evidence="2">The sequence shown here is derived from an EMBL/GenBank/DDBJ whole genome shotgun (WGS) entry which is preliminary data.</text>
</comment>
<evidence type="ECO:0000256" key="1">
    <source>
        <dbReference type="SAM" id="MobiDB-lite"/>
    </source>
</evidence>
<organism evidence="2 3">
    <name type="scientific">Elysia marginata</name>
    <dbReference type="NCBI Taxonomy" id="1093978"/>
    <lineage>
        <taxon>Eukaryota</taxon>
        <taxon>Metazoa</taxon>
        <taxon>Spiralia</taxon>
        <taxon>Lophotrochozoa</taxon>
        <taxon>Mollusca</taxon>
        <taxon>Gastropoda</taxon>
        <taxon>Heterobranchia</taxon>
        <taxon>Euthyneura</taxon>
        <taxon>Panpulmonata</taxon>
        <taxon>Sacoglossa</taxon>
        <taxon>Placobranchoidea</taxon>
        <taxon>Plakobranchidae</taxon>
        <taxon>Elysia</taxon>
    </lineage>
</organism>
<evidence type="ECO:0000313" key="2">
    <source>
        <dbReference type="EMBL" id="GFR60846.1"/>
    </source>
</evidence>
<evidence type="ECO:0000313" key="3">
    <source>
        <dbReference type="Proteomes" id="UP000762676"/>
    </source>
</evidence>
<accession>A0AAV4EKQ5</accession>